<organism evidence="1 2">
    <name type="scientific">Phocoenobacter atlanticus subsp. atlanticus</name>
    <dbReference type="NCBI Taxonomy" id="3061285"/>
    <lineage>
        <taxon>Bacteria</taxon>
        <taxon>Pseudomonadati</taxon>
        <taxon>Pseudomonadota</taxon>
        <taxon>Gammaproteobacteria</taxon>
        <taxon>Pasteurellales</taxon>
        <taxon>Pasteurellaceae</taxon>
        <taxon>Phocoenobacter</taxon>
        <taxon>Phocoenobacter atlanticus</taxon>
    </lineage>
</organism>
<dbReference type="InterPro" id="IPR046500">
    <property type="entry name" value="DUF6678"/>
</dbReference>
<evidence type="ECO:0000313" key="1">
    <source>
        <dbReference type="EMBL" id="MDP8147834.1"/>
    </source>
</evidence>
<dbReference type="Pfam" id="PF20383">
    <property type="entry name" value="DUF6678"/>
    <property type="match status" value="1"/>
</dbReference>
<dbReference type="Proteomes" id="UP001226020">
    <property type="component" value="Unassembled WGS sequence"/>
</dbReference>
<accession>A0AAW8CHG7</accession>
<proteinExistence type="predicted"/>
<dbReference type="AlphaFoldDB" id="A0AAW8CHG7"/>
<gene>
    <name evidence="1" type="ORF">QJU57_01925</name>
</gene>
<sequence length="117" mass="13915">MNTPFDKILKVIELYEQEPFKVKFRIQTKPNVEEYKHYVKGSHWNEWISNPTSEYIDFGLEPTPYKAIKQIQINPIEEKEIGKLMPSKLINHTKSVCKFLTELKINYEIEDVLICIK</sequence>
<protein>
    <submittedName>
        <fullName evidence="1">Uncharacterized protein</fullName>
    </submittedName>
</protein>
<dbReference type="GeneID" id="300270727"/>
<comment type="caution">
    <text evidence="1">The sequence shown here is derived from an EMBL/GenBank/DDBJ whole genome shotgun (WGS) entry which is preliminary data.</text>
</comment>
<evidence type="ECO:0000313" key="2">
    <source>
        <dbReference type="Proteomes" id="UP001226020"/>
    </source>
</evidence>
<name>A0AAW8CHG7_9PAST</name>
<reference evidence="1 2" key="1">
    <citation type="journal article" date="2023" name="Front. Microbiol.">
        <title>Phylogeography and host specificity of Pasteurellaceae pathogenic to sea-farmed fish in the north-east Atlantic.</title>
        <authorList>
            <person name="Gulla S."/>
            <person name="Colquhoun D.J."/>
            <person name="Olsen A.B."/>
            <person name="Spilsberg B."/>
            <person name="Lagesen K."/>
            <person name="Aakesson C.P."/>
            <person name="Strom S."/>
            <person name="Manji F."/>
            <person name="Birkbeck T.H."/>
            <person name="Nilsen H.K."/>
        </authorList>
    </citation>
    <scope>NUCLEOTIDE SEQUENCE [LARGE SCALE GENOMIC DNA]</scope>
    <source>
        <strain evidence="1 2">NVIB3131</strain>
    </source>
</reference>
<keyword evidence="2" id="KW-1185">Reference proteome</keyword>
<dbReference type="EMBL" id="JASAXT010000003">
    <property type="protein sequence ID" value="MDP8147834.1"/>
    <property type="molecule type" value="Genomic_DNA"/>
</dbReference>
<dbReference type="RefSeq" id="WP_306346669.1">
    <property type="nucleotide sequence ID" value="NZ_JASAVU010000004.1"/>
</dbReference>